<dbReference type="GO" id="GO:0003700">
    <property type="term" value="F:DNA-binding transcription factor activity"/>
    <property type="evidence" value="ECO:0007669"/>
    <property type="project" value="TreeGrafter"/>
</dbReference>
<dbReference type="InterPro" id="IPR001789">
    <property type="entry name" value="Sig_transdc_resp-reg_receiver"/>
</dbReference>
<dbReference type="PROSITE" id="PS50110">
    <property type="entry name" value="RESPONSE_REGULATORY"/>
    <property type="match status" value="1"/>
</dbReference>
<dbReference type="Pfam" id="PF06203">
    <property type="entry name" value="CCT"/>
    <property type="match status" value="1"/>
</dbReference>
<evidence type="ECO:0000256" key="1">
    <source>
        <dbReference type="ARBA" id="ARBA00004123"/>
    </source>
</evidence>
<evidence type="ECO:0000259" key="9">
    <source>
        <dbReference type="PROSITE" id="PS51017"/>
    </source>
</evidence>
<sequence length="417" mass="47524">MEKSEIVKSSDGFIDRSRVRILLCDNDERSSEEVFKLLCKCSYQVTSVKSPRQVIDALNAEGPDIDIILSEVDLPMSKGLKMLKYITRDKQLRRIPVIRQISLFPKKSELKIGESSAFFTYVKSSIPKSNNQGKSSVHENAPQNEKFIQNVNMVSCEVGADVRGRENRKSLENHSQADDYTRSNSVPNSFSMERSCTPPVSLDISQQRHSKEFSHAHLRLRNDSPNDVAGCYPHAAYPYYMPGVMNQVTMQSASMYQKNLPDMLNHVNSAVMPQYSHIPQCPPHVPGMASYPYYPFGICLQPGQMAAPHPWASYGNSSNEGKLSKVDRREAALMKFRQKRKERCFDKKIRYVNRKKLAERRPRLRGQFVRKVNGVNVDLNGQPASADDDEEDEEEYDEEYQSNMDFSPDDDASLCQQ</sequence>
<dbReference type="InterPro" id="IPR010402">
    <property type="entry name" value="CCT_domain"/>
</dbReference>
<dbReference type="PANTHER" id="PTHR31319:SF77">
    <property type="entry name" value="ZINC FINGER PROTEIN CONSTANS-LIKE 4"/>
    <property type="match status" value="1"/>
</dbReference>
<keyword evidence="3" id="KW-0090">Biological rhythms</keyword>
<dbReference type="PANTHER" id="PTHR31319">
    <property type="entry name" value="ZINC FINGER PROTEIN CONSTANS-LIKE 4"/>
    <property type="match status" value="1"/>
</dbReference>
<evidence type="ECO:0000256" key="4">
    <source>
        <dbReference type="ARBA" id="ARBA00023242"/>
    </source>
</evidence>
<accession>A0AAW2MAP3</accession>
<evidence type="ECO:0000256" key="5">
    <source>
        <dbReference type="PROSITE-ProRule" id="PRU00169"/>
    </source>
</evidence>
<dbReference type="GO" id="GO:0048511">
    <property type="term" value="P:rhythmic process"/>
    <property type="evidence" value="ECO:0007669"/>
    <property type="project" value="UniProtKB-KW"/>
</dbReference>
<feature type="compositionally biased region" description="Basic and acidic residues" evidence="7">
    <location>
        <begin position="165"/>
        <end position="181"/>
    </location>
</feature>
<evidence type="ECO:0000256" key="7">
    <source>
        <dbReference type="SAM" id="MobiDB-lite"/>
    </source>
</evidence>
<feature type="compositionally biased region" description="Polar residues" evidence="7">
    <location>
        <begin position="182"/>
        <end position="194"/>
    </location>
</feature>
<dbReference type="GO" id="GO:0009909">
    <property type="term" value="P:regulation of flower development"/>
    <property type="evidence" value="ECO:0007669"/>
    <property type="project" value="InterPro"/>
</dbReference>
<proteinExistence type="inferred from homology"/>
<comment type="subcellular location">
    <subcellularLocation>
        <location evidence="1 6">Nucleus</location>
    </subcellularLocation>
</comment>
<dbReference type="Gene3D" id="3.40.50.2300">
    <property type="match status" value="1"/>
</dbReference>
<name>A0AAW2MAP3_9LAMI</name>
<dbReference type="GO" id="GO:0005634">
    <property type="term" value="C:nucleus"/>
    <property type="evidence" value="ECO:0007669"/>
    <property type="project" value="UniProtKB-SubCell"/>
</dbReference>
<feature type="domain" description="Response regulatory" evidence="8">
    <location>
        <begin position="20"/>
        <end position="138"/>
    </location>
</feature>
<evidence type="ECO:0000256" key="6">
    <source>
        <dbReference type="PROSITE-ProRule" id="PRU00357"/>
    </source>
</evidence>
<evidence type="ECO:0000256" key="2">
    <source>
        <dbReference type="ARBA" id="ARBA00010330"/>
    </source>
</evidence>
<dbReference type="EMBL" id="JACGWK010000011">
    <property type="protein sequence ID" value="KAL0327477.1"/>
    <property type="molecule type" value="Genomic_DNA"/>
</dbReference>
<keyword evidence="4 6" id="KW-0539">Nucleus</keyword>
<evidence type="ECO:0000256" key="3">
    <source>
        <dbReference type="ARBA" id="ARBA00023108"/>
    </source>
</evidence>
<evidence type="ECO:0000259" key="8">
    <source>
        <dbReference type="PROSITE" id="PS50110"/>
    </source>
</evidence>
<gene>
    <name evidence="10" type="ORF">Sangu_1825700</name>
</gene>
<reference evidence="10" key="2">
    <citation type="journal article" date="2024" name="Plant">
        <title>Genomic evolution and insights into agronomic trait innovations of Sesamum species.</title>
        <authorList>
            <person name="Miao H."/>
            <person name="Wang L."/>
            <person name="Qu L."/>
            <person name="Liu H."/>
            <person name="Sun Y."/>
            <person name="Le M."/>
            <person name="Wang Q."/>
            <person name="Wei S."/>
            <person name="Zheng Y."/>
            <person name="Lin W."/>
            <person name="Duan Y."/>
            <person name="Cao H."/>
            <person name="Xiong S."/>
            <person name="Wang X."/>
            <person name="Wei L."/>
            <person name="Li C."/>
            <person name="Ma Q."/>
            <person name="Ju M."/>
            <person name="Zhao R."/>
            <person name="Li G."/>
            <person name="Mu C."/>
            <person name="Tian Q."/>
            <person name="Mei H."/>
            <person name="Zhang T."/>
            <person name="Gao T."/>
            <person name="Zhang H."/>
        </authorList>
    </citation>
    <scope>NUCLEOTIDE SEQUENCE</scope>
    <source>
        <strain evidence="10">G01</strain>
    </source>
</reference>
<feature type="compositionally biased region" description="Acidic residues" evidence="7">
    <location>
        <begin position="386"/>
        <end position="400"/>
    </location>
</feature>
<dbReference type="InterPro" id="IPR045281">
    <property type="entry name" value="CONSTANS-like"/>
</dbReference>
<feature type="compositionally biased region" description="Acidic residues" evidence="7">
    <location>
        <begin position="407"/>
        <end position="417"/>
    </location>
</feature>
<feature type="domain" description="CCT" evidence="9">
    <location>
        <begin position="329"/>
        <end position="371"/>
    </location>
</feature>
<comment type="similarity">
    <text evidence="2">Belongs to the ARR-like family.</text>
</comment>
<dbReference type="AlphaFoldDB" id="A0AAW2MAP3"/>
<organism evidence="10">
    <name type="scientific">Sesamum angustifolium</name>
    <dbReference type="NCBI Taxonomy" id="2727405"/>
    <lineage>
        <taxon>Eukaryota</taxon>
        <taxon>Viridiplantae</taxon>
        <taxon>Streptophyta</taxon>
        <taxon>Embryophyta</taxon>
        <taxon>Tracheophyta</taxon>
        <taxon>Spermatophyta</taxon>
        <taxon>Magnoliopsida</taxon>
        <taxon>eudicotyledons</taxon>
        <taxon>Gunneridae</taxon>
        <taxon>Pentapetalae</taxon>
        <taxon>asterids</taxon>
        <taxon>lamiids</taxon>
        <taxon>Lamiales</taxon>
        <taxon>Pedaliaceae</taxon>
        <taxon>Sesamum</taxon>
    </lineage>
</organism>
<reference evidence="10" key="1">
    <citation type="submission" date="2020-06" db="EMBL/GenBank/DDBJ databases">
        <authorList>
            <person name="Li T."/>
            <person name="Hu X."/>
            <person name="Zhang T."/>
            <person name="Song X."/>
            <person name="Zhang H."/>
            <person name="Dai N."/>
            <person name="Sheng W."/>
            <person name="Hou X."/>
            <person name="Wei L."/>
        </authorList>
    </citation>
    <scope>NUCLEOTIDE SEQUENCE</scope>
    <source>
        <strain evidence="10">G01</strain>
        <tissue evidence="10">Leaf</tissue>
    </source>
</reference>
<comment type="caution">
    <text evidence="5">Lacks conserved residue(s) required for the propagation of feature annotation.</text>
</comment>
<dbReference type="SUPFAM" id="SSF52172">
    <property type="entry name" value="CheY-like"/>
    <property type="match status" value="1"/>
</dbReference>
<feature type="region of interest" description="Disordered" evidence="7">
    <location>
        <begin position="165"/>
        <end position="208"/>
    </location>
</feature>
<dbReference type="InterPro" id="IPR011006">
    <property type="entry name" value="CheY-like_superfamily"/>
</dbReference>
<protein>
    <submittedName>
        <fullName evidence="10">Two-component response regulator-like APRR1</fullName>
    </submittedName>
</protein>
<evidence type="ECO:0000313" key="10">
    <source>
        <dbReference type="EMBL" id="KAL0327477.1"/>
    </source>
</evidence>
<feature type="region of interest" description="Disordered" evidence="7">
    <location>
        <begin position="375"/>
        <end position="417"/>
    </location>
</feature>
<dbReference type="PROSITE" id="PS51017">
    <property type="entry name" value="CCT"/>
    <property type="match status" value="1"/>
</dbReference>
<dbReference type="GO" id="GO:0000160">
    <property type="term" value="P:phosphorelay signal transduction system"/>
    <property type="evidence" value="ECO:0007669"/>
    <property type="project" value="InterPro"/>
</dbReference>
<comment type="caution">
    <text evidence="10">The sequence shown here is derived from an EMBL/GenBank/DDBJ whole genome shotgun (WGS) entry which is preliminary data.</text>
</comment>